<protein>
    <submittedName>
        <fullName evidence="2">Uncharacterized protein</fullName>
    </submittedName>
</protein>
<feature type="compositionally biased region" description="Polar residues" evidence="1">
    <location>
        <begin position="641"/>
        <end position="657"/>
    </location>
</feature>
<evidence type="ECO:0000313" key="3">
    <source>
        <dbReference type="Proteomes" id="UP000024635"/>
    </source>
</evidence>
<name>A0A016RU36_9BILA</name>
<organism evidence="2 3">
    <name type="scientific">Ancylostoma ceylanicum</name>
    <dbReference type="NCBI Taxonomy" id="53326"/>
    <lineage>
        <taxon>Eukaryota</taxon>
        <taxon>Metazoa</taxon>
        <taxon>Ecdysozoa</taxon>
        <taxon>Nematoda</taxon>
        <taxon>Chromadorea</taxon>
        <taxon>Rhabditida</taxon>
        <taxon>Rhabditina</taxon>
        <taxon>Rhabditomorpha</taxon>
        <taxon>Strongyloidea</taxon>
        <taxon>Ancylostomatidae</taxon>
        <taxon>Ancylostomatinae</taxon>
        <taxon>Ancylostoma</taxon>
    </lineage>
</organism>
<feature type="compositionally biased region" description="Basic and acidic residues" evidence="1">
    <location>
        <begin position="97"/>
        <end position="117"/>
    </location>
</feature>
<feature type="region of interest" description="Disordered" evidence="1">
    <location>
        <begin position="596"/>
        <end position="661"/>
    </location>
</feature>
<feature type="compositionally biased region" description="Basic and acidic residues" evidence="1">
    <location>
        <begin position="604"/>
        <end position="621"/>
    </location>
</feature>
<keyword evidence="3" id="KW-1185">Reference proteome</keyword>
<reference evidence="3" key="1">
    <citation type="journal article" date="2015" name="Nat. Genet.">
        <title>The genome and transcriptome of the zoonotic hookworm Ancylostoma ceylanicum identify infection-specific gene families.</title>
        <authorList>
            <person name="Schwarz E.M."/>
            <person name="Hu Y."/>
            <person name="Antoshechkin I."/>
            <person name="Miller M.M."/>
            <person name="Sternberg P.W."/>
            <person name="Aroian R.V."/>
        </authorList>
    </citation>
    <scope>NUCLEOTIDE SEQUENCE</scope>
    <source>
        <strain evidence="3">HY135</strain>
    </source>
</reference>
<proteinExistence type="predicted"/>
<sequence>MASTEWSTEGFFWSEPAAGYFATADDSSSFGTTSRGQHSLKRDSYSYRRGQNSSSNYAKVFHRDRGPKLNYAKDSNRTRNDVFTKGTQVRILKRPPRPKDCDTDEKSRQSTEERNGPEELLISTSTSIPETSEMETQQGCQDSGEKLQPSAGPKERRRGKGRFKAEARASAVEAASELEESSNLESKDKSQTKMKSRRRPRVEGTDLVLERNSGGAFESKFSPWSLYSHVFIFSTSLNLSVSFKVPVFKNCCELINKHLGIQAVDEQRSDPHRLERMCHRCRCDDDQKAKPVKALVTSSHHGRYRESNTGAESEEFQTSITSSEDNKPRRVRKGSARQSLRERKNVKRNEIKILSRNDVVQEMSETATDGCSENPTQFIYSSQEESSNTQLNDFPSGNAEVRMESQSSQQEVMESVLHLLEMISQNPTQPTSEHNLPSEGVSAVSSLIQPPMNRSEPTGTQKSNSYDSFNHALQCCTNSMAPLAHYQGIERNSNTNGRRTEFLCSRALPARSAENVWFLPKVQELRRDLSMSRSSSWMKQNVADCEDIHNRWRNSRNTFANRWFAARVPPWENGLLEDQRGPTESFQPYLVEQRCSRSTTARRQTHDWNDRRNNVKERDVSVRSASPRTTMEPGLPRDTCVPSSDTEYSLEPTSERNANGDIDEKVVAGECGNELADVDVEAGSNVPVPIEESTELGETEGSNSKTQVNCSKEDIDDFIENSLHSLENVSFQVDRVLRVMIDFLHPDGRSMQNLLGLTSSDFYRLCSFYSRVNFERLDDLAWEKADMSLVEKLLEHVVWLCRSLMVGMLAKEALLIEDHIDFARLDLDLSYYEDLDERKEISLLFALAEDLRCIPEVQSNDRLGWFTVCEALRDIVDAFDANDRPRLRELLTAWSGGHCRAS</sequence>
<dbReference type="OrthoDB" id="10468322at2759"/>
<dbReference type="AlphaFoldDB" id="A0A016RU36"/>
<feature type="compositionally biased region" description="Low complexity" evidence="1">
    <location>
        <begin position="123"/>
        <end position="136"/>
    </location>
</feature>
<feature type="region of interest" description="Disordered" evidence="1">
    <location>
        <begin position="22"/>
        <end position="202"/>
    </location>
</feature>
<gene>
    <name evidence="2" type="primary">Acey_s0373.g195</name>
    <name evidence="2" type="ORF">Y032_0373g195</name>
</gene>
<dbReference type="Proteomes" id="UP000024635">
    <property type="component" value="Unassembled WGS sequence"/>
</dbReference>
<feature type="region of interest" description="Disordered" evidence="1">
    <location>
        <begin position="297"/>
        <end position="348"/>
    </location>
</feature>
<evidence type="ECO:0000313" key="2">
    <source>
        <dbReference type="EMBL" id="EYB81858.1"/>
    </source>
</evidence>
<feature type="compositionally biased region" description="Polar residues" evidence="1">
    <location>
        <begin position="307"/>
        <end position="323"/>
    </location>
</feature>
<feature type="compositionally biased region" description="Basic and acidic residues" evidence="1">
    <location>
        <begin position="339"/>
        <end position="348"/>
    </location>
</feature>
<accession>A0A016RU36</accession>
<dbReference type="EMBL" id="JARK01001709">
    <property type="protein sequence ID" value="EYB81858.1"/>
    <property type="molecule type" value="Genomic_DNA"/>
</dbReference>
<feature type="compositionally biased region" description="Polar residues" evidence="1">
    <location>
        <begin position="25"/>
        <end position="37"/>
    </location>
</feature>
<evidence type="ECO:0000256" key="1">
    <source>
        <dbReference type="SAM" id="MobiDB-lite"/>
    </source>
</evidence>
<comment type="caution">
    <text evidence="2">The sequence shown here is derived from an EMBL/GenBank/DDBJ whole genome shotgun (WGS) entry which is preliminary data.</text>
</comment>